<comment type="caution">
    <text evidence="3">The sequence shown here is derived from an EMBL/GenBank/DDBJ whole genome shotgun (WGS) entry which is preliminary data.</text>
</comment>
<dbReference type="GO" id="GO:0040029">
    <property type="term" value="P:epigenetic regulation of gene expression"/>
    <property type="evidence" value="ECO:0007669"/>
    <property type="project" value="TreeGrafter"/>
</dbReference>
<accession>A0A2A6RFD6</accession>
<dbReference type="InterPro" id="IPR023696">
    <property type="entry name" value="Ureohydrolase_dom_sf"/>
</dbReference>
<name>A0A2A6RFD6_9CHLR</name>
<reference evidence="4" key="1">
    <citation type="submission" date="2017-08" db="EMBL/GenBank/DDBJ databases">
        <authorList>
            <person name="Grouzdev D.S."/>
            <person name="Gaisin V.A."/>
            <person name="Rysina M.S."/>
            <person name="Gorlenko V.M."/>
        </authorList>
    </citation>
    <scope>NUCLEOTIDE SEQUENCE [LARGE SCALE GENOMIC DNA]</scope>
    <source>
        <strain evidence="4">Kir15-3F</strain>
    </source>
</reference>
<dbReference type="InterPro" id="IPR023801">
    <property type="entry name" value="His_deacetylse_dom"/>
</dbReference>
<dbReference type="GO" id="GO:0004407">
    <property type="term" value="F:histone deacetylase activity"/>
    <property type="evidence" value="ECO:0007669"/>
    <property type="project" value="TreeGrafter"/>
</dbReference>
<evidence type="ECO:0000259" key="2">
    <source>
        <dbReference type="Pfam" id="PF00850"/>
    </source>
</evidence>
<dbReference type="SUPFAM" id="SSF52768">
    <property type="entry name" value="Arginase/deacetylase"/>
    <property type="match status" value="1"/>
</dbReference>
<evidence type="ECO:0000313" key="3">
    <source>
        <dbReference type="EMBL" id="PDW01732.1"/>
    </source>
</evidence>
<dbReference type="EMBL" id="NQWI01000114">
    <property type="protein sequence ID" value="PDW01732.1"/>
    <property type="molecule type" value="Genomic_DNA"/>
</dbReference>
<dbReference type="CDD" id="cd09992">
    <property type="entry name" value="HDAC_classII"/>
    <property type="match status" value="1"/>
</dbReference>
<dbReference type="Gene3D" id="3.40.800.20">
    <property type="entry name" value="Histone deacetylase domain"/>
    <property type="match status" value="1"/>
</dbReference>
<dbReference type="Pfam" id="PF00850">
    <property type="entry name" value="Hist_deacetyl"/>
    <property type="match status" value="1"/>
</dbReference>
<dbReference type="RefSeq" id="WP_097645411.1">
    <property type="nucleotide sequence ID" value="NZ_NQWI01000114.1"/>
</dbReference>
<dbReference type="InterPro" id="IPR000286">
    <property type="entry name" value="HDACs"/>
</dbReference>
<dbReference type="InterPro" id="IPR037138">
    <property type="entry name" value="His_deacetylse_dom_sf"/>
</dbReference>
<organism evidence="3 4">
    <name type="scientific">Candidatus Viridilinea mediisalina</name>
    <dbReference type="NCBI Taxonomy" id="2024553"/>
    <lineage>
        <taxon>Bacteria</taxon>
        <taxon>Bacillati</taxon>
        <taxon>Chloroflexota</taxon>
        <taxon>Chloroflexia</taxon>
        <taxon>Chloroflexales</taxon>
        <taxon>Chloroflexineae</taxon>
        <taxon>Oscillochloridaceae</taxon>
        <taxon>Candidatus Viridilinea</taxon>
    </lineage>
</organism>
<dbReference type="PANTHER" id="PTHR10625:SF10">
    <property type="entry name" value="HISTONE DEACETYLASE HDAC1"/>
    <property type="match status" value="1"/>
</dbReference>
<feature type="domain" description="Histone deacetylase" evidence="2">
    <location>
        <begin position="20"/>
        <end position="309"/>
    </location>
</feature>
<dbReference type="PRINTS" id="PR01270">
    <property type="entry name" value="HDASUPER"/>
</dbReference>
<keyword evidence="4" id="KW-1185">Reference proteome</keyword>
<sequence length="347" mass="37505">MSQTVILSDPTFDAHTWHGHVEQAERLVAIRNAIASSGLHNDLRHYEVHPAREDDLELVHTPRLLAQVRRLASYGGGQFDSDTYVTPASWEAATLAAGAAIGAVEAVAGSESRNAFALVRPPGHHATPSRAMGFCLVNNIAVAARYAIRRLGLKRVAIVDYDVHHGNGTQDIFYDDPQILFCSTHASPFYPGSGSVAEMGDRVAAPGNTLNVPLPFGTGDRGYRRVFEQVIAPAMRQFQPELILVSAGYDAHWSDPLGPMVLSVNGFAELNRILLELADELCASRLVMSLEGGYNLDALAASVVAALRQLLGRSPGQDAIGQVDAPEPDAEIDRVIDVLKDRHPLLR</sequence>
<dbReference type="Proteomes" id="UP000220527">
    <property type="component" value="Unassembled WGS sequence"/>
</dbReference>
<proteinExistence type="inferred from homology"/>
<dbReference type="PANTHER" id="PTHR10625">
    <property type="entry name" value="HISTONE DEACETYLASE HDAC1-RELATED"/>
    <property type="match status" value="1"/>
</dbReference>
<evidence type="ECO:0000313" key="4">
    <source>
        <dbReference type="Proteomes" id="UP000220527"/>
    </source>
</evidence>
<evidence type="ECO:0000256" key="1">
    <source>
        <dbReference type="ARBA" id="ARBA00005947"/>
    </source>
</evidence>
<dbReference type="AlphaFoldDB" id="A0A2A6RFD6"/>
<protein>
    <submittedName>
        <fullName evidence="3">Histone deacetylase</fullName>
    </submittedName>
</protein>
<dbReference type="OrthoDB" id="9808367at2"/>
<comment type="similarity">
    <text evidence="1">Belongs to the histone deacetylase family.</text>
</comment>
<gene>
    <name evidence="3" type="ORF">CJ255_17615</name>
</gene>